<feature type="domain" description="Protein kinase" evidence="7">
    <location>
        <begin position="43"/>
        <end position="306"/>
    </location>
</feature>
<keyword evidence="1" id="KW-0723">Serine/threonine-protein kinase</keyword>
<keyword evidence="3" id="KW-0547">Nucleotide-binding</keyword>
<evidence type="ECO:0000313" key="9">
    <source>
        <dbReference type="Proteomes" id="UP000276215"/>
    </source>
</evidence>
<dbReference type="InterPro" id="IPR050205">
    <property type="entry name" value="CDPK_Ser/Thr_kinases"/>
</dbReference>
<evidence type="ECO:0000256" key="4">
    <source>
        <dbReference type="ARBA" id="ARBA00022777"/>
    </source>
</evidence>
<organism evidence="8 9">
    <name type="scientific">Choiromyces venosus 120613-1</name>
    <dbReference type="NCBI Taxonomy" id="1336337"/>
    <lineage>
        <taxon>Eukaryota</taxon>
        <taxon>Fungi</taxon>
        <taxon>Dikarya</taxon>
        <taxon>Ascomycota</taxon>
        <taxon>Pezizomycotina</taxon>
        <taxon>Pezizomycetes</taxon>
        <taxon>Pezizales</taxon>
        <taxon>Tuberaceae</taxon>
        <taxon>Choiromyces</taxon>
    </lineage>
</organism>
<dbReference type="InterPro" id="IPR008271">
    <property type="entry name" value="Ser/Thr_kinase_AS"/>
</dbReference>
<dbReference type="EMBL" id="ML120379">
    <property type="protein sequence ID" value="RPB00549.1"/>
    <property type="molecule type" value="Genomic_DNA"/>
</dbReference>
<dbReference type="STRING" id="1336337.A0A3N4JU40"/>
<dbReference type="InterPro" id="IPR000719">
    <property type="entry name" value="Prot_kinase_dom"/>
</dbReference>
<dbReference type="Pfam" id="PF00069">
    <property type="entry name" value="Pkinase"/>
    <property type="match status" value="1"/>
</dbReference>
<feature type="region of interest" description="Disordered" evidence="6">
    <location>
        <begin position="308"/>
        <end position="337"/>
    </location>
</feature>
<feature type="compositionally biased region" description="Polar residues" evidence="6">
    <location>
        <begin position="573"/>
        <end position="587"/>
    </location>
</feature>
<dbReference type="SMART" id="SM00220">
    <property type="entry name" value="S_TKc"/>
    <property type="match status" value="1"/>
</dbReference>
<feature type="compositionally biased region" description="Low complexity" evidence="6">
    <location>
        <begin position="430"/>
        <end position="441"/>
    </location>
</feature>
<protein>
    <submittedName>
        <fullName evidence="8">Kinase-like protein</fullName>
    </submittedName>
</protein>
<keyword evidence="9" id="KW-1185">Reference proteome</keyword>
<evidence type="ECO:0000256" key="1">
    <source>
        <dbReference type="ARBA" id="ARBA00022527"/>
    </source>
</evidence>
<keyword evidence="4 8" id="KW-0418">Kinase</keyword>
<dbReference type="Proteomes" id="UP000276215">
    <property type="component" value="Unassembled WGS sequence"/>
</dbReference>
<dbReference type="AlphaFoldDB" id="A0A3N4JU40"/>
<feature type="region of interest" description="Disordered" evidence="6">
    <location>
        <begin position="570"/>
        <end position="699"/>
    </location>
</feature>
<dbReference type="Gene3D" id="1.10.510.10">
    <property type="entry name" value="Transferase(Phosphotransferase) domain 1"/>
    <property type="match status" value="1"/>
</dbReference>
<evidence type="ECO:0000259" key="7">
    <source>
        <dbReference type="PROSITE" id="PS50011"/>
    </source>
</evidence>
<feature type="compositionally biased region" description="Polar residues" evidence="6">
    <location>
        <begin position="500"/>
        <end position="518"/>
    </location>
</feature>
<evidence type="ECO:0000256" key="3">
    <source>
        <dbReference type="ARBA" id="ARBA00022741"/>
    </source>
</evidence>
<evidence type="ECO:0000256" key="6">
    <source>
        <dbReference type="SAM" id="MobiDB-lite"/>
    </source>
</evidence>
<dbReference type="InterPro" id="IPR011009">
    <property type="entry name" value="Kinase-like_dom_sf"/>
</dbReference>
<dbReference type="Gene3D" id="3.30.200.20">
    <property type="entry name" value="Phosphorylase Kinase, domain 1"/>
    <property type="match status" value="1"/>
</dbReference>
<dbReference type="GO" id="GO:0004674">
    <property type="term" value="F:protein serine/threonine kinase activity"/>
    <property type="evidence" value="ECO:0007669"/>
    <property type="project" value="UniProtKB-KW"/>
</dbReference>
<feature type="compositionally biased region" description="Low complexity" evidence="6">
    <location>
        <begin position="595"/>
        <end position="674"/>
    </location>
</feature>
<dbReference type="PANTHER" id="PTHR24349">
    <property type="entry name" value="SERINE/THREONINE-PROTEIN KINASE"/>
    <property type="match status" value="1"/>
</dbReference>
<dbReference type="OrthoDB" id="5979581at2759"/>
<gene>
    <name evidence="8" type="ORF">L873DRAFT_1765792</name>
</gene>
<keyword evidence="2" id="KW-0808">Transferase</keyword>
<dbReference type="SUPFAM" id="SSF56112">
    <property type="entry name" value="Protein kinase-like (PK-like)"/>
    <property type="match status" value="1"/>
</dbReference>
<keyword evidence="5" id="KW-0067">ATP-binding</keyword>
<dbReference type="PROSITE" id="PS50011">
    <property type="entry name" value="PROTEIN_KINASE_DOM"/>
    <property type="match status" value="1"/>
</dbReference>
<reference evidence="8 9" key="1">
    <citation type="journal article" date="2018" name="Nat. Ecol. Evol.">
        <title>Pezizomycetes genomes reveal the molecular basis of ectomycorrhizal truffle lifestyle.</title>
        <authorList>
            <person name="Murat C."/>
            <person name="Payen T."/>
            <person name="Noel B."/>
            <person name="Kuo A."/>
            <person name="Morin E."/>
            <person name="Chen J."/>
            <person name="Kohler A."/>
            <person name="Krizsan K."/>
            <person name="Balestrini R."/>
            <person name="Da Silva C."/>
            <person name="Montanini B."/>
            <person name="Hainaut M."/>
            <person name="Levati E."/>
            <person name="Barry K.W."/>
            <person name="Belfiori B."/>
            <person name="Cichocki N."/>
            <person name="Clum A."/>
            <person name="Dockter R.B."/>
            <person name="Fauchery L."/>
            <person name="Guy J."/>
            <person name="Iotti M."/>
            <person name="Le Tacon F."/>
            <person name="Lindquist E.A."/>
            <person name="Lipzen A."/>
            <person name="Malagnac F."/>
            <person name="Mello A."/>
            <person name="Molinier V."/>
            <person name="Miyauchi S."/>
            <person name="Poulain J."/>
            <person name="Riccioni C."/>
            <person name="Rubini A."/>
            <person name="Sitrit Y."/>
            <person name="Splivallo R."/>
            <person name="Traeger S."/>
            <person name="Wang M."/>
            <person name="Zifcakova L."/>
            <person name="Wipf D."/>
            <person name="Zambonelli A."/>
            <person name="Paolocci F."/>
            <person name="Nowrousian M."/>
            <person name="Ottonello S."/>
            <person name="Baldrian P."/>
            <person name="Spatafora J.W."/>
            <person name="Henrissat B."/>
            <person name="Nagy L.G."/>
            <person name="Aury J.M."/>
            <person name="Wincker P."/>
            <person name="Grigoriev I.V."/>
            <person name="Bonfante P."/>
            <person name="Martin F.M."/>
        </authorList>
    </citation>
    <scope>NUCLEOTIDE SEQUENCE [LARGE SCALE GENOMIC DNA]</scope>
    <source>
        <strain evidence="8 9">120613-1</strain>
    </source>
</reference>
<proteinExistence type="predicted"/>
<dbReference type="GO" id="GO:0005524">
    <property type="term" value="F:ATP binding"/>
    <property type="evidence" value="ECO:0007669"/>
    <property type="project" value="UniProtKB-KW"/>
</dbReference>
<evidence type="ECO:0000256" key="5">
    <source>
        <dbReference type="ARBA" id="ARBA00022840"/>
    </source>
</evidence>
<accession>A0A3N4JU40</accession>
<name>A0A3N4JU40_9PEZI</name>
<evidence type="ECO:0000313" key="8">
    <source>
        <dbReference type="EMBL" id="RPB00549.1"/>
    </source>
</evidence>
<evidence type="ECO:0000256" key="2">
    <source>
        <dbReference type="ARBA" id="ARBA00022679"/>
    </source>
</evidence>
<feature type="region of interest" description="Disordered" evidence="6">
    <location>
        <begin position="382"/>
        <end position="518"/>
    </location>
</feature>
<sequence length="699" mass="75747">MNQEQSDLVIWYKLQTEFFEDHVIHTKHVEETKDRNKKVKEYWSNCGELGEGGFGVVHKQVEKSSGHCRAVKTIDKRRISSQLDYSRELLVMAILAKDPTLFVRFLGWWEEPETLYIAMEYLEHRDLTKHMGTQLPQETVKNISKQVLEGLNVMHQKGIAHRDLKPANIFVVSLSPVWVKLGDFGISKRIQVHAPTTFHTQVSTQAYSAPEVLGLDSNSETSDYTNAVDIWSLGCVIYELLVGSKLFFPEGQVSRYFFGKWPFPEDKLKGLSPPISDDGVSLLKSMVALQPVDRPTAKEALDHTWLMGLKNDNEDNGGDQGDVTQSQNGLATRDNPVVERSEINRIIQEHTKDISGDVDFRVIPESQSGSDPKSAILTSVIAPPEAASVEGSPLRSESTEDASKFPGDSPQGAEEEDPQNSTDMSPKPPASDSSSSGSFNDDSPRSTPDIDGSMEHTTVQGALTSILEAPTTRLTQRRTYPTRASRFRSDDSETSEEETLNNSAPITNDNEDGGSQNGSAIISLMRSLGALQELDVGEDFFNEGGYLDGILNAEENFNARDLNEFLDAEENSNDGVNLNGNSDAGQDTNGGGIPNGNPNAGAYPNGNPNIEGNSNGNPNAGAYPNGNPNIGGNSNGNPNAGAYPNGNPNVGRNSNGNPNAGLLNPNAGGNPLLAWNRNAGGNSNLARDPNPPVAQATSD</sequence>
<dbReference type="PROSITE" id="PS00108">
    <property type="entry name" value="PROTEIN_KINASE_ST"/>
    <property type="match status" value="1"/>
</dbReference>